<sequence length="101" mass="10858">MNQQSALIVAICVFLELIPQVSCAKELSDVDVIAIAVSLGLTAFLVVFVGYFVWRARNNPPINKNNNIAGHNNPVAVTEDALGPGEVRVISMNSLQYISSS</sequence>
<feature type="transmembrane region" description="Helical" evidence="1">
    <location>
        <begin position="33"/>
        <end position="54"/>
    </location>
</feature>
<keyword evidence="4" id="KW-1185">Reference proteome</keyword>
<gene>
    <name evidence="3" type="ORF">pdam_00003604</name>
</gene>
<evidence type="ECO:0000313" key="4">
    <source>
        <dbReference type="Proteomes" id="UP000275408"/>
    </source>
</evidence>
<organism evidence="3 4">
    <name type="scientific">Pocillopora damicornis</name>
    <name type="common">Cauliflower coral</name>
    <name type="synonym">Millepora damicornis</name>
    <dbReference type="NCBI Taxonomy" id="46731"/>
    <lineage>
        <taxon>Eukaryota</taxon>
        <taxon>Metazoa</taxon>
        <taxon>Cnidaria</taxon>
        <taxon>Anthozoa</taxon>
        <taxon>Hexacorallia</taxon>
        <taxon>Scleractinia</taxon>
        <taxon>Astrocoeniina</taxon>
        <taxon>Pocilloporidae</taxon>
        <taxon>Pocillopora</taxon>
    </lineage>
</organism>
<feature type="chain" id="PRO_5018268071" evidence="2">
    <location>
        <begin position="24"/>
        <end position="101"/>
    </location>
</feature>
<comment type="caution">
    <text evidence="3">The sequence shown here is derived from an EMBL/GenBank/DDBJ whole genome shotgun (WGS) entry which is preliminary data.</text>
</comment>
<keyword evidence="1" id="KW-1133">Transmembrane helix</keyword>
<protein>
    <submittedName>
        <fullName evidence="3">Uncharacterized protein</fullName>
    </submittedName>
</protein>
<proteinExistence type="predicted"/>
<dbReference type="AlphaFoldDB" id="A0A3M6V1V4"/>
<evidence type="ECO:0000256" key="1">
    <source>
        <dbReference type="SAM" id="Phobius"/>
    </source>
</evidence>
<dbReference type="EMBL" id="RCHS01000309">
    <property type="protein sequence ID" value="RMX59538.1"/>
    <property type="molecule type" value="Genomic_DNA"/>
</dbReference>
<keyword evidence="1" id="KW-0812">Transmembrane</keyword>
<evidence type="ECO:0000256" key="2">
    <source>
        <dbReference type="SAM" id="SignalP"/>
    </source>
</evidence>
<keyword evidence="2" id="KW-0732">Signal</keyword>
<feature type="signal peptide" evidence="2">
    <location>
        <begin position="1"/>
        <end position="23"/>
    </location>
</feature>
<dbReference type="Proteomes" id="UP000275408">
    <property type="component" value="Unassembled WGS sequence"/>
</dbReference>
<reference evidence="3 4" key="1">
    <citation type="journal article" date="2018" name="Sci. Rep.">
        <title>Comparative analysis of the Pocillopora damicornis genome highlights role of immune system in coral evolution.</title>
        <authorList>
            <person name="Cunning R."/>
            <person name="Bay R.A."/>
            <person name="Gillette P."/>
            <person name="Baker A.C."/>
            <person name="Traylor-Knowles N."/>
        </authorList>
    </citation>
    <scope>NUCLEOTIDE SEQUENCE [LARGE SCALE GENOMIC DNA]</scope>
    <source>
        <strain evidence="3">RSMAS</strain>
        <tissue evidence="3">Whole animal</tissue>
    </source>
</reference>
<accession>A0A3M6V1V4</accession>
<evidence type="ECO:0000313" key="3">
    <source>
        <dbReference type="EMBL" id="RMX59538.1"/>
    </source>
</evidence>
<name>A0A3M6V1V4_POCDA</name>
<keyword evidence="1" id="KW-0472">Membrane</keyword>